<feature type="transmembrane region" description="Helical" evidence="7">
    <location>
        <begin position="387"/>
        <end position="407"/>
    </location>
</feature>
<evidence type="ECO:0000256" key="2">
    <source>
        <dbReference type="ARBA" id="ARBA00005241"/>
    </source>
</evidence>
<dbReference type="Proteomes" id="UP000192578">
    <property type="component" value="Unassembled WGS sequence"/>
</dbReference>
<keyword evidence="10" id="KW-1185">Reference proteome</keyword>
<dbReference type="PANTHER" id="PTHR16172">
    <property type="entry name" value="MAJOR FACILITATOR SUPERFAMILY DOMAIN-CONTAINING PROTEIN 6-LIKE"/>
    <property type="match status" value="1"/>
</dbReference>
<evidence type="ECO:0000256" key="5">
    <source>
        <dbReference type="ARBA" id="ARBA00023136"/>
    </source>
</evidence>
<keyword evidence="3 7" id="KW-0812">Transmembrane</keyword>
<dbReference type="AlphaFoldDB" id="A0A1W0XBC8"/>
<feature type="transmembrane region" description="Helical" evidence="7">
    <location>
        <begin position="554"/>
        <end position="572"/>
    </location>
</feature>
<feature type="transmembrane region" description="Helical" evidence="7">
    <location>
        <begin position="419"/>
        <end position="440"/>
    </location>
</feature>
<feature type="transmembrane region" description="Helical" evidence="7">
    <location>
        <begin position="461"/>
        <end position="486"/>
    </location>
</feature>
<comment type="caution">
    <text evidence="9">The sequence shown here is derived from an EMBL/GenBank/DDBJ whole genome shotgun (WGS) entry which is preliminary data.</text>
</comment>
<feature type="region of interest" description="Disordered" evidence="6">
    <location>
        <begin position="1"/>
        <end position="21"/>
    </location>
</feature>
<accession>A0A1W0XBC8</accession>
<dbReference type="InterPro" id="IPR036259">
    <property type="entry name" value="MFS_trans_sf"/>
</dbReference>
<feature type="domain" description="Major facilitator superfamily associated" evidence="8">
    <location>
        <begin position="61"/>
        <end position="621"/>
    </location>
</feature>
<feature type="transmembrane region" description="Helical" evidence="7">
    <location>
        <begin position="346"/>
        <end position="367"/>
    </location>
</feature>
<proteinExistence type="inferred from homology"/>
<feature type="transmembrane region" description="Helical" evidence="7">
    <location>
        <begin position="123"/>
        <end position="143"/>
    </location>
</feature>
<dbReference type="InterPro" id="IPR051717">
    <property type="entry name" value="MFS_MFSD6"/>
</dbReference>
<feature type="transmembrane region" description="Helical" evidence="7">
    <location>
        <begin position="59"/>
        <end position="81"/>
    </location>
</feature>
<keyword evidence="5 7" id="KW-0472">Membrane</keyword>
<feature type="transmembrane region" description="Helical" evidence="7">
    <location>
        <begin position="498"/>
        <end position="518"/>
    </location>
</feature>
<feature type="region of interest" description="Disordered" evidence="6">
    <location>
        <begin position="653"/>
        <end position="679"/>
    </location>
</feature>
<feature type="region of interest" description="Disordered" evidence="6">
    <location>
        <begin position="255"/>
        <end position="277"/>
    </location>
</feature>
<evidence type="ECO:0000256" key="7">
    <source>
        <dbReference type="SAM" id="Phobius"/>
    </source>
</evidence>
<feature type="transmembrane region" description="Helical" evidence="7">
    <location>
        <begin position="584"/>
        <end position="607"/>
    </location>
</feature>
<comment type="subcellular location">
    <subcellularLocation>
        <location evidence="1">Membrane</location>
        <topology evidence="1">Multi-pass membrane protein</topology>
    </subcellularLocation>
</comment>
<comment type="similarity">
    <text evidence="2">Belongs to the major facilitator superfamily. MFSD6 family.</text>
</comment>
<feature type="transmembrane region" description="Helical" evidence="7">
    <location>
        <begin position="530"/>
        <end position="548"/>
    </location>
</feature>
<organism evidence="9 10">
    <name type="scientific">Hypsibius exemplaris</name>
    <name type="common">Freshwater tardigrade</name>
    <dbReference type="NCBI Taxonomy" id="2072580"/>
    <lineage>
        <taxon>Eukaryota</taxon>
        <taxon>Metazoa</taxon>
        <taxon>Ecdysozoa</taxon>
        <taxon>Tardigrada</taxon>
        <taxon>Eutardigrada</taxon>
        <taxon>Parachela</taxon>
        <taxon>Hypsibioidea</taxon>
        <taxon>Hypsibiidae</taxon>
        <taxon>Hypsibius</taxon>
    </lineage>
</organism>
<feature type="compositionally biased region" description="Basic and acidic residues" evidence="6">
    <location>
        <begin position="1"/>
        <end position="11"/>
    </location>
</feature>
<sequence length="704" mass="76519">MDKSSASKDEQTPLAAPFVPGMTVTPTAGPLSAPTDAPVVEVPLWQRIKSTMRVNPKLLPVKLLVFLVHGGIAALFPFFTLHMKALGISVKEMAWMLLLLPIVSSIGPPLGGALADRLGNYKLVLIIFTILSVFLHLMLWFAVPAFGTTLTALPVTINATEFHITFPCHGYGKQPVGGMVHLPPTQQTVLRNCLLAGSHWAGTELFDCTSTCPETADSGAQICFMSGDTREICYHWMDIENFEVTGVAAIPVNAKKQPAKNSTSSHPRNSQTRGDNTTLVRANTTSSWKAATFSAPGLQLHGLRGGHCRAESAGNCSVSCRTARSENHLDCQEMSSYHFGDRLTTLALYFTFRFLSFTAVRVVFPLLDAALLEITKEHNGDFGIQRLFASVGFVVIPPLSGFLIGVASRRNKFADYSPAFYLFGTMNTLAAALMIFMKISGRKKQTNIWASVGTVMKNPNVSAFAVAILISGAAFGFLVNFLFLFMETDRDFPYPAPKYLLGLTSTVGYLLGIPLLFFSTQLIRFFGLENLLAFGLLCYALRFVSYSFTFDPFLVLPIEILTAVTGMVLVLMPQFAIKTAPKYLATLVGLFGALNFGLGGGIGPLVGGLLVSSLGYRSAFRIMSGICAGVALLYFLVYHLYLKTRKPSTALETIPKSQLTNGHSEPEKEPLQNGNGHTIDGKVAYAPRLSMLEDEKGGNSRRKL</sequence>
<evidence type="ECO:0000256" key="6">
    <source>
        <dbReference type="SAM" id="MobiDB-lite"/>
    </source>
</evidence>
<evidence type="ECO:0000313" key="10">
    <source>
        <dbReference type="Proteomes" id="UP000192578"/>
    </source>
</evidence>
<dbReference type="InterPro" id="IPR024989">
    <property type="entry name" value="MFS_assoc_dom"/>
</dbReference>
<keyword evidence="4 7" id="KW-1133">Transmembrane helix</keyword>
<feature type="transmembrane region" description="Helical" evidence="7">
    <location>
        <begin position="93"/>
        <end position="111"/>
    </location>
</feature>
<feature type="transmembrane region" description="Helical" evidence="7">
    <location>
        <begin position="619"/>
        <end position="641"/>
    </location>
</feature>
<dbReference type="GO" id="GO:0016020">
    <property type="term" value="C:membrane"/>
    <property type="evidence" value="ECO:0007669"/>
    <property type="project" value="UniProtKB-SubCell"/>
</dbReference>
<dbReference type="Pfam" id="PF12832">
    <property type="entry name" value="MFS_1_like"/>
    <property type="match status" value="1"/>
</dbReference>
<evidence type="ECO:0000256" key="3">
    <source>
        <dbReference type="ARBA" id="ARBA00022692"/>
    </source>
</evidence>
<dbReference type="Gene3D" id="1.20.1250.20">
    <property type="entry name" value="MFS general substrate transporter like domains"/>
    <property type="match status" value="3"/>
</dbReference>
<reference evidence="10" key="1">
    <citation type="submission" date="2017-01" db="EMBL/GenBank/DDBJ databases">
        <title>Comparative genomics of anhydrobiosis in the tardigrade Hypsibius dujardini.</title>
        <authorList>
            <person name="Yoshida Y."/>
            <person name="Koutsovoulos G."/>
            <person name="Laetsch D."/>
            <person name="Stevens L."/>
            <person name="Kumar S."/>
            <person name="Horikawa D."/>
            <person name="Ishino K."/>
            <person name="Komine S."/>
            <person name="Tomita M."/>
            <person name="Blaxter M."/>
            <person name="Arakawa K."/>
        </authorList>
    </citation>
    <scope>NUCLEOTIDE SEQUENCE [LARGE SCALE GENOMIC DNA]</scope>
    <source>
        <strain evidence="10">Z151</strain>
    </source>
</reference>
<dbReference type="SUPFAM" id="SSF103473">
    <property type="entry name" value="MFS general substrate transporter"/>
    <property type="match status" value="2"/>
</dbReference>
<protein>
    <recommendedName>
        <fullName evidence="8">Major facilitator superfamily associated domain-containing protein</fullName>
    </recommendedName>
</protein>
<gene>
    <name evidence="9" type="ORF">BV898_01651</name>
</gene>
<dbReference type="EMBL" id="MTYJ01000006">
    <property type="protein sequence ID" value="OQV24591.1"/>
    <property type="molecule type" value="Genomic_DNA"/>
</dbReference>
<name>A0A1W0XBC8_HYPEX</name>
<dbReference type="PANTHER" id="PTHR16172:SF41">
    <property type="entry name" value="MAJOR FACILITATOR SUPERFAMILY DOMAIN-CONTAINING PROTEIN 6-LIKE"/>
    <property type="match status" value="1"/>
</dbReference>
<evidence type="ECO:0000259" key="8">
    <source>
        <dbReference type="Pfam" id="PF12832"/>
    </source>
</evidence>
<evidence type="ECO:0000313" key="9">
    <source>
        <dbReference type="EMBL" id="OQV24591.1"/>
    </source>
</evidence>
<feature type="compositionally biased region" description="Polar residues" evidence="6">
    <location>
        <begin position="259"/>
        <end position="277"/>
    </location>
</feature>
<evidence type="ECO:0000256" key="4">
    <source>
        <dbReference type="ARBA" id="ARBA00022989"/>
    </source>
</evidence>
<dbReference type="OrthoDB" id="10061976at2759"/>
<evidence type="ECO:0000256" key="1">
    <source>
        <dbReference type="ARBA" id="ARBA00004141"/>
    </source>
</evidence>